<keyword evidence="3" id="KW-1185">Reference proteome</keyword>
<dbReference type="InterPro" id="IPR000600">
    <property type="entry name" value="ROK"/>
</dbReference>
<dbReference type="RefSeq" id="WP_274192255.1">
    <property type="nucleotide sequence ID" value="NZ_BAABHN010000059.1"/>
</dbReference>
<dbReference type="InterPro" id="IPR036390">
    <property type="entry name" value="WH_DNA-bd_sf"/>
</dbReference>
<evidence type="ECO:0000313" key="2">
    <source>
        <dbReference type="EMBL" id="MFC4836224.1"/>
    </source>
</evidence>
<dbReference type="InterPro" id="IPR049874">
    <property type="entry name" value="ROK_cs"/>
</dbReference>
<dbReference type="PROSITE" id="PS01125">
    <property type="entry name" value="ROK"/>
    <property type="match status" value="1"/>
</dbReference>
<dbReference type="Proteomes" id="UP001595909">
    <property type="component" value="Unassembled WGS sequence"/>
</dbReference>
<reference evidence="3" key="1">
    <citation type="journal article" date="2019" name="Int. J. Syst. Evol. Microbiol.">
        <title>The Global Catalogue of Microorganisms (GCM) 10K type strain sequencing project: providing services to taxonomists for standard genome sequencing and annotation.</title>
        <authorList>
            <consortium name="The Broad Institute Genomics Platform"/>
            <consortium name="The Broad Institute Genome Sequencing Center for Infectious Disease"/>
            <person name="Wu L."/>
            <person name="Ma J."/>
        </authorList>
    </citation>
    <scope>NUCLEOTIDE SEQUENCE [LARGE SCALE GENOMIC DNA]</scope>
    <source>
        <strain evidence="3">CCUG 50347</strain>
    </source>
</reference>
<dbReference type="Gene3D" id="1.10.10.10">
    <property type="entry name" value="Winged helix-like DNA-binding domain superfamily/Winged helix DNA-binding domain"/>
    <property type="match status" value="1"/>
</dbReference>
<dbReference type="SUPFAM" id="SSF53067">
    <property type="entry name" value="Actin-like ATPase domain"/>
    <property type="match status" value="1"/>
</dbReference>
<comment type="caution">
    <text evidence="2">The sequence shown here is derived from an EMBL/GenBank/DDBJ whole genome shotgun (WGS) entry which is preliminary data.</text>
</comment>
<protein>
    <submittedName>
        <fullName evidence="2">ROK family protein</fullName>
    </submittedName>
</protein>
<dbReference type="InterPro" id="IPR036388">
    <property type="entry name" value="WH-like_DNA-bd_sf"/>
</dbReference>
<dbReference type="EMBL" id="JBHSIM010000059">
    <property type="protein sequence ID" value="MFC4836224.1"/>
    <property type="molecule type" value="Genomic_DNA"/>
</dbReference>
<dbReference type="PANTHER" id="PTHR18964:SF173">
    <property type="entry name" value="GLUCOKINASE"/>
    <property type="match status" value="1"/>
</dbReference>
<dbReference type="PANTHER" id="PTHR18964">
    <property type="entry name" value="ROK (REPRESSOR, ORF, KINASE) FAMILY"/>
    <property type="match status" value="1"/>
</dbReference>
<dbReference type="Pfam" id="PF13412">
    <property type="entry name" value="HTH_24"/>
    <property type="match status" value="1"/>
</dbReference>
<name>A0ABV9RPT5_9PSEU</name>
<evidence type="ECO:0000313" key="3">
    <source>
        <dbReference type="Proteomes" id="UP001595909"/>
    </source>
</evidence>
<evidence type="ECO:0000256" key="1">
    <source>
        <dbReference type="ARBA" id="ARBA00006479"/>
    </source>
</evidence>
<accession>A0ABV9RPT5</accession>
<dbReference type="CDD" id="cd00090">
    <property type="entry name" value="HTH_ARSR"/>
    <property type="match status" value="1"/>
</dbReference>
<dbReference type="Pfam" id="PF00480">
    <property type="entry name" value="ROK"/>
    <property type="match status" value="1"/>
</dbReference>
<organism evidence="2 3">
    <name type="scientific">Actinomycetospora chibensis</name>
    <dbReference type="NCBI Taxonomy" id="663606"/>
    <lineage>
        <taxon>Bacteria</taxon>
        <taxon>Bacillati</taxon>
        <taxon>Actinomycetota</taxon>
        <taxon>Actinomycetes</taxon>
        <taxon>Pseudonocardiales</taxon>
        <taxon>Pseudonocardiaceae</taxon>
        <taxon>Actinomycetospora</taxon>
    </lineage>
</organism>
<gene>
    <name evidence="2" type="ORF">ACFPEL_27700</name>
</gene>
<sequence>MNTGPRPGSPSGLRDANRRRVLDAVRVGGAPTQAEIAGATGLAPATVSNIVRDLGAAGLLSAGDEVRAGRRVRAVRLVRGAGMVAGIDVGHRHLRVALADVADPAAAAGHPGPPGRSELRADLPDYHGVAEGLATAASLIDEALAQVGVRREALRGAVVGLPAPVDRATGAVGASGVLPGWVGVPVAGRVSEHLGIPSWVDNDATLGTLAEQRWGALRGIRDGVFLKLSDGVGAGLVLDGRLYRGPDGTAGEIGHVAVDPGDRHAAVCRCGHRGCLETVVSTRTVTALLEPLLGAPLTVADMVARAHDGDAPARRVLADTGHHVGAALAGFCTVLTPRRIVVGGELAQAGDFLLAPLHAALEAAALPGTTRTADVVVAELAEHAPVLGAVALALDRATTAP</sequence>
<proteinExistence type="inferred from homology"/>
<dbReference type="Gene3D" id="3.30.420.40">
    <property type="match status" value="2"/>
</dbReference>
<dbReference type="InterPro" id="IPR011991">
    <property type="entry name" value="ArsR-like_HTH"/>
</dbReference>
<dbReference type="SUPFAM" id="SSF46785">
    <property type="entry name" value="Winged helix' DNA-binding domain"/>
    <property type="match status" value="1"/>
</dbReference>
<dbReference type="InterPro" id="IPR043129">
    <property type="entry name" value="ATPase_NBD"/>
</dbReference>
<comment type="similarity">
    <text evidence="1">Belongs to the ROK (NagC/XylR) family.</text>
</comment>